<comment type="caution">
    <text evidence="5">The sequence shown here is derived from an EMBL/GenBank/DDBJ whole genome shotgun (WGS) entry which is preliminary data.</text>
</comment>
<dbReference type="AlphaFoldDB" id="A0A8K0KBU0"/>
<dbReference type="Gene3D" id="2.60.120.290">
    <property type="entry name" value="Spermadhesin, CUB domain"/>
    <property type="match status" value="1"/>
</dbReference>
<evidence type="ECO:0000259" key="4">
    <source>
        <dbReference type="PROSITE" id="PS01180"/>
    </source>
</evidence>
<evidence type="ECO:0000313" key="6">
    <source>
        <dbReference type="Proteomes" id="UP000792457"/>
    </source>
</evidence>
<dbReference type="SMART" id="SM00042">
    <property type="entry name" value="CUB"/>
    <property type="match status" value="1"/>
</dbReference>
<reference evidence="5" key="1">
    <citation type="submission" date="2013-04" db="EMBL/GenBank/DDBJ databases">
        <authorList>
            <person name="Qu J."/>
            <person name="Murali S.C."/>
            <person name="Bandaranaike D."/>
            <person name="Bellair M."/>
            <person name="Blankenburg K."/>
            <person name="Chao H."/>
            <person name="Dinh H."/>
            <person name="Doddapaneni H."/>
            <person name="Downs B."/>
            <person name="Dugan-Rocha S."/>
            <person name="Elkadiri S."/>
            <person name="Gnanaolivu R.D."/>
            <person name="Hernandez B."/>
            <person name="Javaid M."/>
            <person name="Jayaseelan J.C."/>
            <person name="Lee S."/>
            <person name="Li M."/>
            <person name="Ming W."/>
            <person name="Munidasa M."/>
            <person name="Muniz J."/>
            <person name="Nguyen L."/>
            <person name="Ongeri F."/>
            <person name="Osuji N."/>
            <person name="Pu L.-L."/>
            <person name="Puazo M."/>
            <person name="Qu C."/>
            <person name="Quiroz J."/>
            <person name="Raj R."/>
            <person name="Weissenberger G."/>
            <person name="Xin Y."/>
            <person name="Zou X."/>
            <person name="Han Y."/>
            <person name="Richards S."/>
            <person name="Worley K."/>
            <person name="Muzny D."/>
            <person name="Gibbs R."/>
        </authorList>
    </citation>
    <scope>NUCLEOTIDE SEQUENCE</scope>
    <source>
        <strain evidence="5">Sampled in the wild</strain>
    </source>
</reference>
<keyword evidence="6" id="KW-1185">Reference proteome</keyword>
<dbReference type="InterPro" id="IPR035914">
    <property type="entry name" value="Sperma_CUB_dom_sf"/>
</dbReference>
<dbReference type="Pfam" id="PF00431">
    <property type="entry name" value="CUB"/>
    <property type="match status" value="1"/>
</dbReference>
<evidence type="ECO:0000313" key="5">
    <source>
        <dbReference type="EMBL" id="KAG8231503.1"/>
    </source>
</evidence>
<name>A0A8K0KBU0_LADFU</name>
<accession>A0A8K0KBU0</accession>
<dbReference type="PANTHER" id="PTHR24251:SF28">
    <property type="entry name" value="NEUROPILIN AND TOLLOID-LIKE, ISOFORM B"/>
    <property type="match status" value="1"/>
</dbReference>
<evidence type="ECO:0000256" key="3">
    <source>
        <dbReference type="PROSITE-ProRule" id="PRU00059"/>
    </source>
</evidence>
<comment type="caution">
    <text evidence="3">Lacks conserved residue(s) required for the propagation of feature annotation.</text>
</comment>
<feature type="domain" description="CUB" evidence="4">
    <location>
        <begin position="13"/>
        <end position="96"/>
    </location>
</feature>
<dbReference type="OrthoDB" id="9971251at2759"/>
<evidence type="ECO:0000256" key="2">
    <source>
        <dbReference type="ARBA" id="ARBA00023157"/>
    </source>
</evidence>
<dbReference type="PROSITE" id="PS01180">
    <property type="entry name" value="CUB"/>
    <property type="match status" value="1"/>
</dbReference>
<dbReference type="Proteomes" id="UP000792457">
    <property type="component" value="Unassembled WGS sequence"/>
</dbReference>
<organism evidence="5 6">
    <name type="scientific">Ladona fulva</name>
    <name type="common">Scarce chaser dragonfly</name>
    <name type="synonym">Libellula fulva</name>
    <dbReference type="NCBI Taxonomy" id="123851"/>
    <lineage>
        <taxon>Eukaryota</taxon>
        <taxon>Metazoa</taxon>
        <taxon>Ecdysozoa</taxon>
        <taxon>Arthropoda</taxon>
        <taxon>Hexapoda</taxon>
        <taxon>Insecta</taxon>
        <taxon>Pterygota</taxon>
        <taxon>Palaeoptera</taxon>
        <taxon>Odonata</taxon>
        <taxon>Epiprocta</taxon>
        <taxon>Anisoptera</taxon>
        <taxon>Libelluloidea</taxon>
        <taxon>Libellulidae</taxon>
        <taxon>Ladona</taxon>
    </lineage>
</organism>
<keyword evidence="2" id="KW-1015">Disulfide bond</keyword>
<dbReference type="CDD" id="cd00041">
    <property type="entry name" value="CUB"/>
    <property type="match status" value="1"/>
</dbReference>
<dbReference type="EMBL" id="KZ308557">
    <property type="protein sequence ID" value="KAG8231503.1"/>
    <property type="molecule type" value="Genomic_DNA"/>
</dbReference>
<dbReference type="InterPro" id="IPR000859">
    <property type="entry name" value="CUB_dom"/>
</dbReference>
<sequence length="122" mass="14010">MRAFSSPLPSSSFSASPGYLLQLDFRDEFHLEPSDDCRFDYLEVRDGAHGFSKQLGLFCGHTHPPMITSSDRFLWLRFHSDENVEYSGFRAVYTNRVNPAEGSGWRKQLDSLETNTKKGRKE</sequence>
<reference evidence="5" key="2">
    <citation type="submission" date="2017-10" db="EMBL/GenBank/DDBJ databases">
        <title>Ladona fulva Genome sequencing and assembly.</title>
        <authorList>
            <person name="Murali S."/>
            <person name="Richards S."/>
            <person name="Bandaranaike D."/>
            <person name="Bellair M."/>
            <person name="Blankenburg K."/>
            <person name="Chao H."/>
            <person name="Dinh H."/>
            <person name="Doddapaneni H."/>
            <person name="Dugan-Rocha S."/>
            <person name="Elkadiri S."/>
            <person name="Gnanaolivu R."/>
            <person name="Hernandez B."/>
            <person name="Skinner E."/>
            <person name="Javaid M."/>
            <person name="Lee S."/>
            <person name="Li M."/>
            <person name="Ming W."/>
            <person name="Munidasa M."/>
            <person name="Muniz J."/>
            <person name="Nguyen L."/>
            <person name="Hughes D."/>
            <person name="Osuji N."/>
            <person name="Pu L.-L."/>
            <person name="Puazo M."/>
            <person name="Qu C."/>
            <person name="Quiroz J."/>
            <person name="Raj R."/>
            <person name="Weissenberger G."/>
            <person name="Xin Y."/>
            <person name="Zou X."/>
            <person name="Han Y."/>
            <person name="Worley K."/>
            <person name="Muzny D."/>
            <person name="Gibbs R."/>
        </authorList>
    </citation>
    <scope>NUCLEOTIDE SEQUENCE</scope>
    <source>
        <strain evidence="5">Sampled in the wild</strain>
    </source>
</reference>
<evidence type="ECO:0000256" key="1">
    <source>
        <dbReference type="ARBA" id="ARBA00022737"/>
    </source>
</evidence>
<keyword evidence="1" id="KW-0677">Repeat</keyword>
<dbReference type="SUPFAM" id="SSF49854">
    <property type="entry name" value="Spermadhesin, CUB domain"/>
    <property type="match status" value="1"/>
</dbReference>
<gene>
    <name evidence="5" type="ORF">J437_LFUL011541</name>
</gene>
<dbReference type="PANTHER" id="PTHR24251">
    <property type="entry name" value="OVOCHYMASE-RELATED"/>
    <property type="match status" value="1"/>
</dbReference>
<proteinExistence type="predicted"/>
<protein>
    <recommendedName>
        <fullName evidence="4">CUB domain-containing protein</fullName>
    </recommendedName>
</protein>